<gene>
    <name evidence="1" type="ORF">QQ008_20025</name>
</gene>
<name>A0ABT8KVN3_9BACT</name>
<dbReference type="Gene3D" id="3.40.1000.10">
    <property type="entry name" value="Mog1/PsbP, alpha/beta/alpha sandwich"/>
    <property type="match status" value="1"/>
</dbReference>
<dbReference type="PROSITE" id="PS51257">
    <property type="entry name" value="PROKAR_LIPOPROTEIN"/>
    <property type="match status" value="1"/>
</dbReference>
<organism evidence="1 2">
    <name type="scientific">Splendidivirga corallicola</name>
    <dbReference type="NCBI Taxonomy" id="3051826"/>
    <lineage>
        <taxon>Bacteria</taxon>
        <taxon>Pseudomonadati</taxon>
        <taxon>Bacteroidota</taxon>
        <taxon>Cytophagia</taxon>
        <taxon>Cytophagales</taxon>
        <taxon>Splendidivirgaceae</taxon>
        <taxon>Splendidivirga</taxon>
    </lineage>
</organism>
<comment type="caution">
    <text evidence="1">The sequence shown here is derived from an EMBL/GenBank/DDBJ whole genome shotgun (WGS) entry which is preliminary data.</text>
</comment>
<protein>
    <recommendedName>
        <fullName evidence="3">Lipoprotein</fullName>
    </recommendedName>
</protein>
<evidence type="ECO:0000313" key="1">
    <source>
        <dbReference type="EMBL" id="MDN5203688.1"/>
    </source>
</evidence>
<keyword evidence="2" id="KW-1185">Reference proteome</keyword>
<dbReference type="Proteomes" id="UP001172082">
    <property type="component" value="Unassembled WGS sequence"/>
</dbReference>
<dbReference type="EMBL" id="JAUJEA010000008">
    <property type="protein sequence ID" value="MDN5203688.1"/>
    <property type="molecule type" value="Genomic_DNA"/>
</dbReference>
<evidence type="ECO:0000313" key="2">
    <source>
        <dbReference type="Proteomes" id="UP001172082"/>
    </source>
</evidence>
<proteinExistence type="predicted"/>
<dbReference type="RefSeq" id="WP_346753711.1">
    <property type="nucleotide sequence ID" value="NZ_JAUJEA010000008.1"/>
</dbReference>
<accession>A0ABT8KVN3</accession>
<sequence length="203" mass="23613">MKNTPKLILIICIGQLLVSCFDFNNNKDENLSIDKDFVPIKINNEYGIKIPSYMKKTNDLNDEASLQFQNVFKEAYIVIIDESKKEFVDTFKEIGEYNDSISVAKNYRDIQLQFLHEGIDISMQSEPKSKRIHGLDAELVEIDGRVDGIFYDISYFLTFIEGEEKVYMVMAWTLKKRKEKYKKTFEKAVGSFRLLNSKISVSE</sequence>
<evidence type="ECO:0008006" key="3">
    <source>
        <dbReference type="Google" id="ProtNLM"/>
    </source>
</evidence>
<reference evidence="1" key="1">
    <citation type="submission" date="2023-06" db="EMBL/GenBank/DDBJ databases">
        <title>Genomic of Parafulvivirga corallium.</title>
        <authorList>
            <person name="Wang G."/>
        </authorList>
    </citation>
    <scope>NUCLEOTIDE SEQUENCE</scope>
    <source>
        <strain evidence="1">BMA10</strain>
    </source>
</reference>